<reference evidence="3" key="1">
    <citation type="journal article" date="2013" name="Science">
        <title>Comparative analysis of bat genomes provides insight into the evolution of flight and immunity.</title>
        <authorList>
            <person name="Zhang G."/>
            <person name="Cowled C."/>
            <person name="Shi Z."/>
            <person name="Huang Z."/>
            <person name="Bishop-Lilly K.A."/>
            <person name="Fang X."/>
            <person name="Wynne J.W."/>
            <person name="Xiong Z."/>
            <person name="Baker M.L."/>
            <person name="Zhao W."/>
            <person name="Tachedjian M."/>
            <person name="Zhu Y."/>
            <person name="Zhou P."/>
            <person name="Jiang X."/>
            <person name="Ng J."/>
            <person name="Yang L."/>
            <person name="Wu L."/>
            <person name="Xiao J."/>
            <person name="Feng Y."/>
            <person name="Chen Y."/>
            <person name="Sun X."/>
            <person name="Zhang Y."/>
            <person name="Marsh G.A."/>
            <person name="Crameri G."/>
            <person name="Broder C.C."/>
            <person name="Frey K.G."/>
            <person name="Wang L.F."/>
            <person name="Wang J."/>
        </authorList>
    </citation>
    <scope>NUCLEOTIDE SEQUENCE [LARGE SCALE GENOMIC DNA]</scope>
</reference>
<sequence length="120" mass="13265">MQHQGLLFLALLTLLSFISVVAEKKDKEGCPASEGDHVSGQAYITKTKAKAKAKKGKGKNSQPNLDAEELLTHTHLPWAQDITHHAVVCSVSFINHALLLPFHFPQLVPKVEKDEEFWAA</sequence>
<dbReference type="EMBL" id="KB031122">
    <property type="protein sequence ID" value="ELK02587.1"/>
    <property type="molecule type" value="Genomic_DNA"/>
</dbReference>
<accession>L5JU78</accession>
<evidence type="ECO:0000313" key="3">
    <source>
        <dbReference type="Proteomes" id="UP000010552"/>
    </source>
</evidence>
<keyword evidence="1" id="KW-0732">Signal</keyword>
<dbReference type="AlphaFoldDB" id="L5JU78"/>
<feature type="chain" id="PRO_5003968477" evidence="1">
    <location>
        <begin position="23"/>
        <end position="120"/>
    </location>
</feature>
<evidence type="ECO:0000313" key="2">
    <source>
        <dbReference type="EMBL" id="ELK02587.1"/>
    </source>
</evidence>
<evidence type="ECO:0000256" key="1">
    <source>
        <dbReference type="SAM" id="SignalP"/>
    </source>
</evidence>
<protein>
    <submittedName>
        <fullName evidence="2">Uncharacterized protein</fullName>
    </submittedName>
</protein>
<dbReference type="InParanoid" id="L5JU78"/>
<gene>
    <name evidence="2" type="ORF">PAL_GLEAN10022501</name>
</gene>
<name>L5JU78_PTEAL</name>
<feature type="signal peptide" evidence="1">
    <location>
        <begin position="1"/>
        <end position="22"/>
    </location>
</feature>
<organism evidence="2 3">
    <name type="scientific">Pteropus alecto</name>
    <name type="common">Black flying fox</name>
    <dbReference type="NCBI Taxonomy" id="9402"/>
    <lineage>
        <taxon>Eukaryota</taxon>
        <taxon>Metazoa</taxon>
        <taxon>Chordata</taxon>
        <taxon>Craniata</taxon>
        <taxon>Vertebrata</taxon>
        <taxon>Euteleostomi</taxon>
        <taxon>Mammalia</taxon>
        <taxon>Eutheria</taxon>
        <taxon>Laurasiatheria</taxon>
        <taxon>Chiroptera</taxon>
        <taxon>Yinpterochiroptera</taxon>
        <taxon>Pteropodoidea</taxon>
        <taxon>Pteropodidae</taxon>
        <taxon>Pteropodinae</taxon>
        <taxon>Pteropus</taxon>
    </lineage>
</organism>
<proteinExistence type="predicted"/>
<keyword evidence="3" id="KW-1185">Reference proteome</keyword>
<dbReference type="Proteomes" id="UP000010552">
    <property type="component" value="Unassembled WGS sequence"/>
</dbReference>